<evidence type="ECO:0000256" key="2">
    <source>
        <dbReference type="ARBA" id="ARBA00005752"/>
    </source>
</evidence>
<dbReference type="PANTHER" id="PTHR43284:SF1">
    <property type="entry name" value="ASPARAGINE SYNTHETASE"/>
    <property type="match status" value="1"/>
</dbReference>
<dbReference type="InterPro" id="IPR051786">
    <property type="entry name" value="ASN_synthetase/amidase"/>
</dbReference>
<dbReference type="InterPro" id="IPR001962">
    <property type="entry name" value="Asn_synthase"/>
</dbReference>
<feature type="binding site" evidence="9">
    <location>
        <position position="100"/>
    </location>
    <ligand>
        <name>L-glutamine</name>
        <dbReference type="ChEBI" id="CHEBI:58359"/>
    </ligand>
</feature>
<dbReference type="InterPro" id="IPR006426">
    <property type="entry name" value="Asn_synth_AEB"/>
</dbReference>
<dbReference type="InterPro" id="IPR029055">
    <property type="entry name" value="Ntn_hydrolases_N"/>
</dbReference>
<comment type="caution">
    <text evidence="11">The sequence shown here is derived from an EMBL/GenBank/DDBJ whole genome shotgun (WGS) entry which is preliminary data.</text>
</comment>
<dbReference type="CDD" id="cd00712">
    <property type="entry name" value="AsnB"/>
    <property type="match status" value="1"/>
</dbReference>
<dbReference type="GO" id="GO:0005524">
    <property type="term" value="F:ATP binding"/>
    <property type="evidence" value="ECO:0007669"/>
    <property type="project" value="UniProtKB-KW"/>
</dbReference>
<keyword evidence="7" id="KW-0315">Glutamine amidotransferase</keyword>
<dbReference type="Gene3D" id="3.40.50.620">
    <property type="entry name" value="HUPs"/>
    <property type="match status" value="2"/>
</dbReference>
<dbReference type="RefSeq" id="WP_214437416.1">
    <property type="nucleotide sequence ID" value="NZ_JAECZB010000002.1"/>
</dbReference>
<dbReference type="PROSITE" id="PS51278">
    <property type="entry name" value="GATASE_TYPE_2"/>
    <property type="match status" value="1"/>
</dbReference>
<evidence type="ECO:0000256" key="8">
    <source>
        <dbReference type="ARBA" id="ARBA00048741"/>
    </source>
</evidence>
<feature type="domain" description="Glutamine amidotransferase type-2" evidence="10">
    <location>
        <begin position="2"/>
        <end position="214"/>
    </location>
</feature>
<keyword evidence="6" id="KW-0061">Asparagine biosynthesis</keyword>
<dbReference type="SUPFAM" id="SSF52402">
    <property type="entry name" value="Adenine nucleotide alpha hydrolases-like"/>
    <property type="match status" value="1"/>
</dbReference>
<dbReference type="SUPFAM" id="SSF56235">
    <property type="entry name" value="N-terminal nucleophile aminohydrolases (Ntn hydrolases)"/>
    <property type="match status" value="1"/>
</dbReference>
<evidence type="ECO:0000256" key="4">
    <source>
        <dbReference type="ARBA" id="ARBA00022741"/>
    </source>
</evidence>
<dbReference type="EMBL" id="JAECZB010000002">
    <property type="protein sequence ID" value="MBH8551102.1"/>
    <property type="molecule type" value="Genomic_DNA"/>
</dbReference>
<evidence type="ECO:0000259" key="10">
    <source>
        <dbReference type="PROSITE" id="PS51278"/>
    </source>
</evidence>
<dbReference type="Pfam" id="PF13537">
    <property type="entry name" value="GATase_7"/>
    <property type="match status" value="1"/>
</dbReference>
<dbReference type="GO" id="GO:0004066">
    <property type="term" value="F:asparagine synthase (glutamine-hydrolyzing) activity"/>
    <property type="evidence" value="ECO:0007669"/>
    <property type="project" value="UniProtKB-EC"/>
</dbReference>
<dbReference type="InterPro" id="IPR014729">
    <property type="entry name" value="Rossmann-like_a/b/a_fold"/>
</dbReference>
<comment type="pathway">
    <text evidence="1">Amino-acid biosynthesis; L-asparagine biosynthesis; L-asparagine from L-aspartate (L-Gln route): step 1/1.</text>
</comment>
<comment type="similarity">
    <text evidence="2">Belongs to the asparagine synthetase family.</text>
</comment>
<protein>
    <recommendedName>
        <fullName evidence="3">asparagine synthase (glutamine-hydrolyzing)</fullName>
        <ecNumber evidence="3">6.3.5.4</ecNumber>
    </recommendedName>
</protein>
<reference evidence="11 12" key="1">
    <citation type="journal article" date="2021" name="Int. J. Syst. Evol. Microbiol.">
        <title>Amazonocrinis nigriterrae gen. nov., sp. nov., Atlanticothrix silvestris gen. nov., sp. nov. and Dendronalium phyllosphericum gen. nov., sp. nov., nostocacean cyanobacteria from Brazilian environments.</title>
        <authorList>
            <person name="Alvarenga D.O."/>
            <person name="Andreote A.P.D."/>
            <person name="Branco L.H.Z."/>
            <person name="Delbaje E."/>
            <person name="Cruz R.B."/>
            <person name="Varani A.M."/>
            <person name="Fiore M.F."/>
        </authorList>
    </citation>
    <scope>NUCLEOTIDE SEQUENCE [LARGE SCALE GENOMIC DNA]</scope>
    <source>
        <strain evidence="11 12">CENA357</strain>
    </source>
</reference>
<proteinExistence type="inferred from homology"/>
<evidence type="ECO:0000256" key="1">
    <source>
        <dbReference type="ARBA" id="ARBA00005187"/>
    </source>
</evidence>
<keyword evidence="6" id="KW-0028">Amino-acid biosynthesis</keyword>
<evidence type="ECO:0000256" key="5">
    <source>
        <dbReference type="ARBA" id="ARBA00022840"/>
    </source>
</evidence>
<comment type="catalytic activity">
    <reaction evidence="8">
        <text>L-aspartate + L-glutamine + ATP + H2O = L-asparagine + L-glutamate + AMP + diphosphate + H(+)</text>
        <dbReference type="Rhea" id="RHEA:12228"/>
        <dbReference type="ChEBI" id="CHEBI:15377"/>
        <dbReference type="ChEBI" id="CHEBI:15378"/>
        <dbReference type="ChEBI" id="CHEBI:29985"/>
        <dbReference type="ChEBI" id="CHEBI:29991"/>
        <dbReference type="ChEBI" id="CHEBI:30616"/>
        <dbReference type="ChEBI" id="CHEBI:33019"/>
        <dbReference type="ChEBI" id="CHEBI:58048"/>
        <dbReference type="ChEBI" id="CHEBI:58359"/>
        <dbReference type="ChEBI" id="CHEBI:456215"/>
        <dbReference type="EC" id="6.3.5.4"/>
    </reaction>
</comment>
<evidence type="ECO:0000313" key="12">
    <source>
        <dbReference type="Proteomes" id="UP000599391"/>
    </source>
</evidence>
<gene>
    <name evidence="11" type="ORF">I8751_01600</name>
</gene>
<dbReference type="InterPro" id="IPR033738">
    <property type="entry name" value="AsnB_N"/>
</dbReference>
<dbReference type="PANTHER" id="PTHR43284">
    <property type="entry name" value="ASPARAGINE SYNTHETASE (GLUTAMINE-HYDROLYZING)"/>
    <property type="match status" value="1"/>
</dbReference>
<dbReference type="AlphaFoldDB" id="A0A8J7L1E0"/>
<organism evidence="11 12">
    <name type="scientific">Atlanticothrix silvestris CENA357</name>
    <dbReference type="NCBI Taxonomy" id="1725252"/>
    <lineage>
        <taxon>Bacteria</taxon>
        <taxon>Bacillati</taxon>
        <taxon>Cyanobacteriota</taxon>
        <taxon>Cyanophyceae</taxon>
        <taxon>Nostocales</taxon>
        <taxon>Nodulariaceae</taxon>
        <taxon>Atlanticothrix</taxon>
        <taxon>Atlanticothrix silvestris</taxon>
    </lineage>
</organism>
<name>A0A8J7L1E0_9CYAN</name>
<evidence type="ECO:0000256" key="6">
    <source>
        <dbReference type="ARBA" id="ARBA00022888"/>
    </source>
</evidence>
<dbReference type="InterPro" id="IPR017932">
    <property type="entry name" value="GATase_2_dom"/>
</dbReference>
<keyword evidence="5 9" id="KW-0067">ATP-binding</keyword>
<sequence length="674" mass="77620">MSGIMGIHHLNSHPINHQDLEKMVDILAHRGPDHADIWIEEFVGLGHRMLWTTPESLIEKLPLINQAGNLVITADARIDNRDQLIALLKLPERSIEKITDSEFILAAYEKWGESCPEYLLGDFAFAIWDKRQQSLFCARDHFGIKPFYYYYQPNQIFLFASEIKALFCVPDVPRRLNEVRIADYLALMMTDKAITTYQDILRLPPAHSLVINQSGIYIWSYWSLDDQRELQLESNAAYAEEFRKIFIEAVNCRLRSAFAIASHLSGGLDSSAVTCVARNLLAKEEKIQLHTISTIFDKITECDERPFINAVLDQGGFIPHYAHGEQFSPLSDLDKIFQYEDEALLGPSHFYPWNLNRISQEMGLRICLDGFDGDTTVGHGTTRLTELLHQGKWQTFAQEVKALSPHHNVSHAAVLQSYGLPYLRDLAKQWRWIAFAQGVQQIHQHFGVSRKLLVIHHGIKPLLEPILQLWRQWRKQDKSPHLVSQTSLVNPDFAERIRLDERMQILAGSTLPPLTVKEEQWRSLTQGLLTYTLEQMDQYAAMFSVEARHPFMDKRLIEFCLALPAEQKLYQGWGRMVMRRALEGILPKEVQWRGGKTDLTANFVDGLLNRDRQLLDEVMLNRLGNIEKFIDIDFLRAAYQRLISTDNQASNADSMAVWQAVTLALWLDYKQVML</sequence>
<dbReference type="NCBIfam" id="TIGR01536">
    <property type="entry name" value="asn_synth_AEB"/>
    <property type="match status" value="1"/>
</dbReference>
<evidence type="ECO:0000256" key="7">
    <source>
        <dbReference type="ARBA" id="ARBA00022962"/>
    </source>
</evidence>
<dbReference type="PIRSF" id="PIRSF001589">
    <property type="entry name" value="Asn_synthetase_glu-h"/>
    <property type="match status" value="1"/>
</dbReference>
<accession>A0A8J7L1E0</accession>
<evidence type="ECO:0000256" key="9">
    <source>
        <dbReference type="PIRSR" id="PIRSR001589-2"/>
    </source>
</evidence>
<dbReference type="EC" id="6.3.5.4" evidence="3"/>
<dbReference type="NCBIfam" id="NF033535">
    <property type="entry name" value="lass_lactam_cya"/>
    <property type="match status" value="1"/>
</dbReference>
<dbReference type="GO" id="GO:0006529">
    <property type="term" value="P:asparagine biosynthetic process"/>
    <property type="evidence" value="ECO:0007669"/>
    <property type="project" value="UniProtKB-KW"/>
</dbReference>
<keyword evidence="12" id="KW-1185">Reference proteome</keyword>
<evidence type="ECO:0000313" key="11">
    <source>
        <dbReference type="EMBL" id="MBH8551102.1"/>
    </source>
</evidence>
<evidence type="ECO:0000256" key="3">
    <source>
        <dbReference type="ARBA" id="ARBA00012737"/>
    </source>
</evidence>
<dbReference type="Proteomes" id="UP000599391">
    <property type="component" value="Unassembled WGS sequence"/>
</dbReference>
<keyword evidence="4 9" id="KW-0547">Nucleotide-binding</keyword>
<dbReference type="Gene3D" id="3.60.20.10">
    <property type="entry name" value="Glutamine Phosphoribosylpyrophosphate, subunit 1, domain 1"/>
    <property type="match status" value="1"/>
</dbReference>
<dbReference type="Pfam" id="PF00733">
    <property type="entry name" value="Asn_synthase"/>
    <property type="match status" value="1"/>
</dbReference>